<proteinExistence type="inferred from homology"/>
<dbReference type="InterPro" id="IPR001463">
    <property type="entry name" value="Na/Ala_symport"/>
</dbReference>
<dbReference type="Proteomes" id="UP001519362">
    <property type="component" value="Unassembled WGS sequence"/>
</dbReference>
<comment type="caution">
    <text evidence="9">The sequence shown here is derived from an EMBL/GenBank/DDBJ whole genome shotgun (WGS) entry which is preliminary data.</text>
</comment>
<evidence type="ECO:0000256" key="7">
    <source>
        <dbReference type="ARBA" id="ARBA00023136"/>
    </source>
</evidence>
<sequence>MTGEAFAQGLPGEWGHWVVTIGLVLFALSTIIGWSYYGERVSAKLFGRRAVMPFRVM</sequence>
<feature type="transmembrane region" description="Helical" evidence="8">
    <location>
        <begin position="14"/>
        <end position="37"/>
    </location>
</feature>
<evidence type="ECO:0000313" key="10">
    <source>
        <dbReference type="Proteomes" id="UP001519362"/>
    </source>
</evidence>
<organism evidence="9 10">
    <name type="scientific">Microbacterium amylolyticum</name>
    <dbReference type="NCBI Taxonomy" id="936337"/>
    <lineage>
        <taxon>Bacteria</taxon>
        <taxon>Bacillati</taxon>
        <taxon>Actinomycetota</taxon>
        <taxon>Actinomycetes</taxon>
        <taxon>Micrococcales</taxon>
        <taxon>Microbacteriaceae</taxon>
        <taxon>Microbacterium</taxon>
    </lineage>
</organism>
<evidence type="ECO:0000256" key="6">
    <source>
        <dbReference type="ARBA" id="ARBA00022989"/>
    </source>
</evidence>
<dbReference type="Pfam" id="PF01235">
    <property type="entry name" value="Na_Ala_symp"/>
    <property type="match status" value="1"/>
</dbReference>
<dbReference type="EMBL" id="JAGIOL010000001">
    <property type="protein sequence ID" value="MBP2436341.1"/>
    <property type="molecule type" value="Genomic_DNA"/>
</dbReference>
<keyword evidence="3" id="KW-0813">Transport</keyword>
<gene>
    <name evidence="9" type="ORF">JOF34_000927</name>
</gene>
<comment type="similarity">
    <text evidence="2">Belongs to the alanine or glycine:cation symporter (AGCS) (TC 2.A.25) family.</text>
</comment>
<comment type="subcellular location">
    <subcellularLocation>
        <location evidence="1">Cell membrane</location>
        <topology evidence="1">Multi-pass membrane protein</topology>
    </subcellularLocation>
</comment>
<accession>A0ABS4ZGE2</accession>
<name>A0ABS4ZGE2_9MICO</name>
<keyword evidence="10" id="KW-1185">Reference proteome</keyword>
<evidence type="ECO:0000256" key="4">
    <source>
        <dbReference type="ARBA" id="ARBA00022475"/>
    </source>
</evidence>
<reference evidence="9 10" key="1">
    <citation type="submission" date="2021-03" db="EMBL/GenBank/DDBJ databases">
        <title>Sequencing the genomes of 1000 actinobacteria strains.</title>
        <authorList>
            <person name="Klenk H.-P."/>
        </authorList>
    </citation>
    <scope>NUCLEOTIDE SEQUENCE [LARGE SCALE GENOMIC DNA]</scope>
    <source>
        <strain evidence="9 10">DSM 24221</strain>
    </source>
</reference>
<evidence type="ECO:0000256" key="8">
    <source>
        <dbReference type="SAM" id="Phobius"/>
    </source>
</evidence>
<evidence type="ECO:0000256" key="3">
    <source>
        <dbReference type="ARBA" id="ARBA00022448"/>
    </source>
</evidence>
<keyword evidence="5 8" id="KW-0812">Transmembrane</keyword>
<protein>
    <submittedName>
        <fullName evidence="9">Na+/alanine symporter</fullName>
    </submittedName>
</protein>
<evidence type="ECO:0000313" key="9">
    <source>
        <dbReference type="EMBL" id="MBP2436341.1"/>
    </source>
</evidence>
<keyword evidence="7 8" id="KW-0472">Membrane</keyword>
<keyword evidence="4" id="KW-1003">Cell membrane</keyword>
<evidence type="ECO:0000256" key="1">
    <source>
        <dbReference type="ARBA" id="ARBA00004651"/>
    </source>
</evidence>
<evidence type="ECO:0000256" key="2">
    <source>
        <dbReference type="ARBA" id="ARBA00009261"/>
    </source>
</evidence>
<keyword evidence="6 8" id="KW-1133">Transmembrane helix</keyword>
<evidence type="ECO:0000256" key="5">
    <source>
        <dbReference type="ARBA" id="ARBA00022692"/>
    </source>
</evidence>